<feature type="region of interest" description="Disordered" evidence="8">
    <location>
        <begin position="421"/>
        <end position="516"/>
    </location>
</feature>
<dbReference type="InterPro" id="IPR024943">
    <property type="entry name" value="Enhancer_polycomb"/>
</dbReference>
<sequence length="583" mass="66295">MAPPRLDRAVRVRKLARNTGQPVLTEDEIDSAEYQALLSQYNVGTGTANGVESGEAEEFHLQAALRSATNASAKEAEEIPAPPTAEAANIDYDSLYPLVFVRPFTYIRFSETVEECTACQYDMNTEDDLFLKAYNRSKSPAKQCSEDVFEQIMEFFEARQKASAPAGWLDGTVLSYVHMKGDIDRAVARKSLDSRIGVFAQDIYAHWKTRREASGNQPLQPLAKEETDQKKDESDPYVCFRYRDAREKRKTRATARESPNAKKISDLRKELEDGKKLVELSLEREILKLKSLRMDKEIFELRVDVKEQKIKLGIKTDDEDLINQRPQKRKISDFNQVQRQSGQPLRMPGRPDGRPLEADLVLLSDLQERKENALRAELEDKAQAHRKWNIHHIDLTREPLSPVEGQGFEASFRPAMAQYENLTPPTSERSGSGNDSDRPFPTQEKPEVVRLRYATPPEEDEPRRQQSYRRRIGRNGRQWIDRRGMAPMAQGMDPVVSDRWKYDSDDENEQPVYEVDPYSTDALKFRASIPIPGNLLQNGARRDEKSIPQARANGSSPINRTAIAAAPQAQSQPPSQPQPQART</sequence>
<dbReference type="GO" id="GO:0035267">
    <property type="term" value="C:NuA4 histone acetyltransferase complex"/>
    <property type="evidence" value="ECO:0007669"/>
    <property type="project" value="InterPro"/>
</dbReference>
<feature type="compositionally biased region" description="Polar residues" evidence="8">
    <location>
        <begin position="333"/>
        <end position="343"/>
    </location>
</feature>
<evidence type="ECO:0000256" key="4">
    <source>
        <dbReference type="ARBA" id="ARBA00023163"/>
    </source>
</evidence>
<organism evidence="10 11">
    <name type="scientific">Marssonina brunnea f. sp. multigermtubi (strain MB_m1)</name>
    <name type="common">Marssonina leaf spot fungus</name>
    <dbReference type="NCBI Taxonomy" id="1072389"/>
    <lineage>
        <taxon>Eukaryota</taxon>
        <taxon>Fungi</taxon>
        <taxon>Dikarya</taxon>
        <taxon>Ascomycota</taxon>
        <taxon>Pezizomycotina</taxon>
        <taxon>Leotiomycetes</taxon>
        <taxon>Helotiales</taxon>
        <taxon>Drepanopezizaceae</taxon>
        <taxon>Drepanopeziza</taxon>
    </lineage>
</organism>
<evidence type="ECO:0000256" key="8">
    <source>
        <dbReference type="SAM" id="MobiDB-lite"/>
    </source>
</evidence>
<evidence type="ECO:0000313" key="10">
    <source>
        <dbReference type="EMBL" id="EKD13527.1"/>
    </source>
</evidence>
<dbReference type="GO" id="GO:0006357">
    <property type="term" value="P:regulation of transcription by RNA polymerase II"/>
    <property type="evidence" value="ECO:0007669"/>
    <property type="project" value="InterPro"/>
</dbReference>
<comment type="function">
    <text evidence="6">Component of the NuA4 histone acetyltransferase complex which is involved in transcriptional activation of selected genes principally by acetylation of nucleosomal histone H4 and H2A. The NuA4 complex is also involved in DNA repair. Involved in gene silencing by neighboring heterochromatin, blockage of the silencing spreading along the chromosome, and required for cell cycle progression through G2/M.</text>
</comment>
<dbReference type="InterPro" id="IPR019542">
    <property type="entry name" value="Enhancer_polycomb-like_N"/>
</dbReference>
<evidence type="ECO:0000256" key="3">
    <source>
        <dbReference type="ARBA" id="ARBA00023015"/>
    </source>
</evidence>
<feature type="region of interest" description="Disordered" evidence="8">
    <location>
        <begin position="333"/>
        <end position="353"/>
    </location>
</feature>
<feature type="region of interest" description="Disordered" evidence="8">
    <location>
        <begin position="212"/>
        <end position="231"/>
    </location>
</feature>
<comment type="subcellular location">
    <subcellularLocation>
        <location evidence="1 7">Nucleus</location>
    </subcellularLocation>
</comment>
<accession>K1WMH1</accession>
<keyword evidence="11" id="KW-1185">Reference proteome</keyword>
<evidence type="ECO:0000256" key="5">
    <source>
        <dbReference type="ARBA" id="ARBA00023242"/>
    </source>
</evidence>
<evidence type="ECO:0000259" key="9">
    <source>
        <dbReference type="Pfam" id="PF10513"/>
    </source>
</evidence>
<dbReference type="KEGG" id="mbe:MBM_08245"/>
<protein>
    <recommendedName>
        <fullName evidence="7">Enhancer of polycomb-like protein</fullName>
    </recommendedName>
</protein>
<reference evidence="10 11" key="1">
    <citation type="journal article" date="2012" name="BMC Genomics">
        <title>Sequencing the genome of Marssonina brunnea reveals fungus-poplar co-evolution.</title>
        <authorList>
            <person name="Zhu S."/>
            <person name="Cao Y.-Z."/>
            <person name="Jiang C."/>
            <person name="Tan B.-Y."/>
            <person name="Wang Z."/>
            <person name="Feng S."/>
            <person name="Zhang L."/>
            <person name="Su X.-H."/>
            <person name="Brejova B."/>
            <person name="Vinar T."/>
            <person name="Xu M."/>
            <person name="Wang M.-X."/>
            <person name="Zhang S.-G."/>
            <person name="Huang M.-R."/>
            <person name="Wu R."/>
            <person name="Zhou Y."/>
        </authorList>
    </citation>
    <scope>NUCLEOTIDE SEQUENCE [LARGE SCALE GENOMIC DNA]</scope>
    <source>
        <strain evidence="10 11">MB_m1</strain>
    </source>
</reference>
<dbReference type="GO" id="GO:0005634">
    <property type="term" value="C:nucleus"/>
    <property type="evidence" value="ECO:0007669"/>
    <property type="project" value="UniProtKB-SubCell"/>
</dbReference>
<dbReference type="OMA" id="HIKWNEG"/>
<dbReference type="eggNOG" id="KOG2261">
    <property type="taxonomic scope" value="Eukaryota"/>
</dbReference>
<feature type="compositionally biased region" description="Low complexity" evidence="8">
    <location>
        <begin position="564"/>
        <end position="583"/>
    </location>
</feature>
<evidence type="ECO:0000256" key="6">
    <source>
        <dbReference type="ARBA" id="ARBA00025513"/>
    </source>
</evidence>
<dbReference type="PANTHER" id="PTHR14898">
    <property type="entry name" value="ENHANCER OF POLYCOMB"/>
    <property type="match status" value="1"/>
</dbReference>
<evidence type="ECO:0000256" key="2">
    <source>
        <dbReference type="ARBA" id="ARBA00008035"/>
    </source>
</evidence>
<keyword evidence="5 7" id="KW-0539">Nucleus</keyword>
<feature type="compositionally biased region" description="Polar residues" evidence="8">
    <location>
        <begin position="421"/>
        <end position="434"/>
    </location>
</feature>
<comment type="similarity">
    <text evidence="2 7">Belongs to the enhancer of polycomb family.</text>
</comment>
<dbReference type="GeneID" id="18764180"/>
<dbReference type="EMBL" id="JH921449">
    <property type="protein sequence ID" value="EKD13527.1"/>
    <property type="molecule type" value="Genomic_DNA"/>
</dbReference>
<evidence type="ECO:0000256" key="1">
    <source>
        <dbReference type="ARBA" id="ARBA00004123"/>
    </source>
</evidence>
<dbReference type="GO" id="GO:0016740">
    <property type="term" value="F:transferase activity"/>
    <property type="evidence" value="ECO:0007669"/>
    <property type="project" value="UniProtKB-KW"/>
</dbReference>
<proteinExistence type="inferred from homology"/>
<keyword evidence="3 7" id="KW-0805">Transcription regulation</keyword>
<dbReference type="Pfam" id="PF10513">
    <property type="entry name" value="EPL1"/>
    <property type="match status" value="1"/>
</dbReference>
<dbReference type="AlphaFoldDB" id="K1WMH1"/>
<keyword evidence="10" id="KW-0808">Transferase</keyword>
<evidence type="ECO:0000313" key="11">
    <source>
        <dbReference type="Proteomes" id="UP000006753"/>
    </source>
</evidence>
<dbReference type="OrthoDB" id="435275at2759"/>
<keyword evidence="4 7" id="KW-0804">Transcription</keyword>
<feature type="domain" description="Enhancer of polycomb-like N-terminal" evidence="9">
    <location>
        <begin position="11"/>
        <end position="157"/>
    </location>
</feature>
<dbReference type="HOGENOM" id="CLU_010580_1_0_1"/>
<name>K1WMH1_MARBU</name>
<dbReference type="InParanoid" id="K1WMH1"/>
<evidence type="ECO:0000256" key="7">
    <source>
        <dbReference type="RuleBase" id="RU361124"/>
    </source>
</evidence>
<feature type="region of interest" description="Disordered" evidence="8">
    <location>
        <begin position="531"/>
        <end position="583"/>
    </location>
</feature>
<dbReference type="STRING" id="1072389.K1WMH1"/>
<dbReference type="Proteomes" id="UP000006753">
    <property type="component" value="Unassembled WGS sequence"/>
</dbReference>
<gene>
    <name evidence="10" type="ORF">MBM_08245</name>
</gene>